<proteinExistence type="predicted"/>
<dbReference type="InterPro" id="IPR009057">
    <property type="entry name" value="Homeodomain-like_sf"/>
</dbReference>
<evidence type="ECO:0000313" key="4">
    <source>
        <dbReference type="EMBL" id="AGF71998.1"/>
    </source>
</evidence>
<dbReference type="PRINTS" id="PR00455">
    <property type="entry name" value="HTHTETR"/>
</dbReference>
<dbReference type="AlphaFoldDB" id="M1NKU4"/>
<evidence type="ECO:0000256" key="1">
    <source>
        <dbReference type="ARBA" id="ARBA00023125"/>
    </source>
</evidence>
<feature type="domain" description="HTH tetR-type" evidence="3">
    <location>
        <begin position="19"/>
        <end position="79"/>
    </location>
</feature>
<dbReference type="HOGENOM" id="CLU_069356_11_0_11"/>
<dbReference type="Pfam" id="PF00440">
    <property type="entry name" value="TetR_N"/>
    <property type="match status" value="1"/>
</dbReference>
<dbReference type="PANTHER" id="PTHR30055:SF174">
    <property type="entry name" value="TRANSCRIPTIONAL REGULATORY PROTEIN (PROBABLY TETR-FAMILY)-RELATED"/>
    <property type="match status" value="1"/>
</dbReference>
<dbReference type="SUPFAM" id="SSF46689">
    <property type="entry name" value="Homeodomain-like"/>
    <property type="match status" value="1"/>
</dbReference>
<accession>M1NKU4</accession>
<dbReference type="PATRIC" id="fig|1121362.3.peg.996"/>
<evidence type="ECO:0000259" key="3">
    <source>
        <dbReference type="PROSITE" id="PS50977"/>
    </source>
</evidence>
<keyword evidence="5" id="KW-1185">Reference proteome</keyword>
<dbReference type="GO" id="GO:0000976">
    <property type="term" value="F:transcription cis-regulatory region binding"/>
    <property type="evidence" value="ECO:0007669"/>
    <property type="project" value="TreeGrafter"/>
</dbReference>
<name>M1NKU4_9CORY</name>
<dbReference type="EMBL" id="CP003697">
    <property type="protein sequence ID" value="AGF71998.1"/>
    <property type="molecule type" value="Genomic_DNA"/>
</dbReference>
<dbReference type="RefSeq" id="WP_015400417.1">
    <property type="nucleotide sequence ID" value="NC_020302.1"/>
</dbReference>
<keyword evidence="1 2" id="KW-0238">DNA-binding</keyword>
<dbReference type="Gene3D" id="1.10.357.10">
    <property type="entry name" value="Tetracycline Repressor, domain 2"/>
    <property type="match status" value="1"/>
</dbReference>
<dbReference type="eggNOG" id="COG1309">
    <property type="taxonomic scope" value="Bacteria"/>
</dbReference>
<evidence type="ECO:0000256" key="2">
    <source>
        <dbReference type="PROSITE-ProRule" id="PRU00335"/>
    </source>
</evidence>
<dbReference type="InterPro" id="IPR001647">
    <property type="entry name" value="HTH_TetR"/>
</dbReference>
<evidence type="ECO:0000313" key="5">
    <source>
        <dbReference type="Proteomes" id="UP000011723"/>
    </source>
</evidence>
<dbReference type="PROSITE" id="PS50977">
    <property type="entry name" value="HTH_TETR_2"/>
    <property type="match status" value="1"/>
</dbReference>
<feature type="DNA-binding region" description="H-T-H motif" evidence="2">
    <location>
        <begin position="42"/>
        <end position="61"/>
    </location>
</feature>
<gene>
    <name evidence="4" type="ORF">A605_04960</name>
</gene>
<dbReference type="KEGG" id="chn:A605_04960"/>
<organism evidence="4 5">
    <name type="scientific">Corynebacterium halotolerans YIM 70093 = DSM 44683</name>
    <dbReference type="NCBI Taxonomy" id="1121362"/>
    <lineage>
        <taxon>Bacteria</taxon>
        <taxon>Bacillati</taxon>
        <taxon>Actinomycetota</taxon>
        <taxon>Actinomycetes</taxon>
        <taxon>Mycobacteriales</taxon>
        <taxon>Corynebacteriaceae</taxon>
        <taxon>Corynebacterium</taxon>
    </lineage>
</organism>
<sequence>MTATPQPRPRPRRQRLGVEERRAVILAAAREHFADTPYPKASTAAIAEASGSSTALVFHYFGSKAGLYAAVVADALDRLAAAQQAAGDALPAGVPVRDRVRALLLVHLDHLAAGRTVTATRAEPAEALAVRRKARGEFIGRLRALLRVSGWTRHEYALWGYVGFLDQACGHWVEAGCPEDGRHPLVDAALGALEGALGDWRG</sequence>
<dbReference type="OrthoDB" id="8479950at2"/>
<dbReference type="PANTHER" id="PTHR30055">
    <property type="entry name" value="HTH-TYPE TRANSCRIPTIONAL REGULATOR RUTR"/>
    <property type="match status" value="1"/>
</dbReference>
<reference evidence="4 5" key="1">
    <citation type="journal article" date="2012" name="Stand. Genomic Sci.">
        <title>Genome sequence of the halotolerant bacterium Corynebacterium halotolerans type strain YIM 70093(T) (= DSM 44683(T)).</title>
        <authorList>
            <person name="Ruckert C."/>
            <person name="Albersmeier A."/>
            <person name="Al-Dilaimi A."/>
            <person name="Niehaus K."/>
            <person name="Szczepanowski R."/>
            <person name="Kalinowski J."/>
        </authorList>
    </citation>
    <scope>NUCLEOTIDE SEQUENCE [LARGE SCALE GENOMIC DNA]</scope>
    <source>
        <strain evidence="4">YIM 70093</strain>
    </source>
</reference>
<dbReference type="InterPro" id="IPR050109">
    <property type="entry name" value="HTH-type_TetR-like_transc_reg"/>
</dbReference>
<protein>
    <submittedName>
        <fullName evidence="4">TetR family transcriptional regulator</fullName>
    </submittedName>
</protein>
<dbReference type="Proteomes" id="UP000011723">
    <property type="component" value="Chromosome"/>
</dbReference>
<dbReference type="GO" id="GO:0003700">
    <property type="term" value="F:DNA-binding transcription factor activity"/>
    <property type="evidence" value="ECO:0007669"/>
    <property type="project" value="TreeGrafter"/>
</dbReference>